<sequence>MGHTPSPNRAMLGTLGLGICANLWAEIFCSRLHNSISEGHVRQQVPLLETRELCAEAQQDSSDGSNDVDAISFQNIRLLLWRAAGHRGVASL</sequence>
<dbReference type="EMBL" id="CM000882">
    <property type="protein sequence ID" value="PNT68885.1"/>
    <property type="molecule type" value="Genomic_DNA"/>
</dbReference>
<dbReference type="EnsemblPlants" id="PNT68885">
    <property type="protein sequence ID" value="PNT68885"/>
    <property type="gene ID" value="BRADI_3g46645v3"/>
</dbReference>
<evidence type="ECO:0000313" key="3">
    <source>
        <dbReference type="EnsemblPlants" id="PNT68885"/>
    </source>
</evidence>
<feature type="signal peptide" evidence="1">
    <location>
        <begin position="1"/>
        <end position="25"/>
    </location>
</feature>
<dbReference type="Gramene" id="PNT68885">
    <property type="protein sequence ID" value="PNT68885"/>
    <property type="gene ID" value="BRADI_3g46645v3"/>
</dbReference>
<reference evidence="2" key="2">
    <citation type="submission" date="2017-06" db="EMBL/GenBank/DDBJ databases">
        <title>WGS assembly of Brachypodium distachyon.</title>
        <authorList>
            <consortium name="The International Brachypodium Initiative"/>
            <person name="Lucas S."/>
            <person name="Harmon-Smith M."/>
            <person name="Lail K."/>
            <person name="Tice H."/>
            <person name="Grimwood J."/>
            <person name="Bruce D."/>
            <person name="Barry K."/>
            <person name="Shu S."/>
            <person name="Lindquist E."/>
            <person name="Wang M."/>
            <person name="Pitluck S."/>
            <person name="Vogel J.P."/>
            <person name="Garvin D.F."/>
            <person name="Mockler T.C."/>
            <person name="Schmutz J."/>
            <person name="Rokhsar D."/>
            <person name="Bevan M.W."/>
        </authorList>
    </citation>
    <scope>NUCLEOTIDE SEQUENCE</scope>
    <source>
        <strain evidence="2">Bd21</strain>
    </source>
</reference>
<evidence type="ECO:0000313" key="4">
    <source>
        <dbReference type="Proteomes" id="UP000008810"/>
    </source>
</evidence>
<dbReference type="Proteomes" id="UP000008810">
    <property type="component" value="Chromosome 3"/>
</dbReference>
<dbReference type="AlphaFoldDB" id="A0A2K2D3N8"/>
<keyword evidence="1" id="KW-0732">Signal</keyword>
<feature type="chain" id="PRO_5036043341" evidence="1">
    <location>
        <begin position="26"/>
        <end position="92"/>
    </location>
</feature>
<dbReference type="InParanoid" id="A0A2K2D3N8"/>
<keyword evidence="4" id="KW-1185">Reference proteome</keyword>
<protein>
    <submittedName>
        <fullName evidence="2 3">Uncharacterized protein</fullName>
    </submittedName>
</protein>
<gene>
    <name evidence="2" type="ORF">BRADI_3g46645v3</name>
</gene>
<reference evidence="3" key="3">
    <citation type="submission" date="2018-08" db="UniProtKB">
        <authorList>
            <consortium name="EnsemblPlants"/>
        </authorList>
    </citation>
    <scope>IDENTIFICATION</scope>
    <source>
        <strain evidence="3">cv. Bd21</strain>
    </source>
</reference>
<organism evidence="2">
    <name type="scientific">Brachypodium distachyon</name>
    <name type="common">Purple false brome</name>
    <name type="synonym">Trachynia distachya</name>
    <dbReference type="NCBI Taxonomy" id="15368"/>
    <lineage>
        <taxon>Eukaryota</taxon>
        <taxon>Viridiplantae</taxon>
        <taxon>Streptophyta</taxon>
        <taxon>Embryophyta</taxon>
        <taxon>Tracheophyta</taxon>
        <taxon>Spermatophyta</taxon>
        <taxon>Magnoliopsida</taxon>
        <taxon>Liliopsida</taxon>
        <taxon>Poales</taxon>
        <taxon>Poaceae</taxon>
        <taxon>BOP clade</taxon>
        <taxon>Pooideae</taxon>
        <taxon>Stipodae</taxon>
        <taxon>Brachypodieae</taxon>
        <taxon>Brachypodium</taxon>
    </lineage>
</organism>
<evidence type="ECO:0000256" key="1">
    <source>
        <dbReference type="SAM" id="SignalP"/>
    </source>
</evidence>
<accession>A0A2K2D3N8</accession>
<proteinExistence type="predicted"/>
<evidence type="ECO:0000313" key="2">
    <source>
        <dbReference type="EMBL" id="PNT68885.1"/>
    </source>
</evidence>
<name>A0A2K2D3N8_BRADI</name>
<reference evidence="2 3" key="1">
    <citation type="journal article" date="2010" name="Nature">
        <title>Genome sequencing and analysis of the model grass Brachypodium distachyon.</title>
        <authorList>
            <consortium name="International Brachypodium Initiative"/>
        </authorList>
    </citation>
    <scope>NUCLEOTIDE SEQUENCE [LARGE SCALE GENOMIC DNA]</scope>
    <source>
        <strain evidence="2 3">Bd21</strain>
    </source>
</reference>